<dbReference type="Proteomes" id="UP000249377">
    <property type="component" value="Unassembled WGS sequence"/>
</dbReference>
<dbReference type="Gene3D" id="1.20.58.220">
    <property type="entry name" value="Phosphate transport system protein phou homolog 2, domain 2"/>
    <property type="match status" value="1"/>
</dbReference>
<dbReference type="InterPro" id="IPR052912">
    <property type="entry name" value="UPF0111_domain"/>
</dbReference>
<evidence type="ECO:0000313" key="3">
    <source>
        <dbReference type="Proteomes" id="UP000249377"/>
    </source>
</evidence>
<dbReference type="InterPro" id="IPR018445">
    <property type="entry name" value="Put_Phosphate_transp_reg"/>
</dbReference>
<comment type="caution">
    <text evidence="2">The sequence shown here is derived from an EMBL/GenBank/DDBJ whole genome shotgun (WGS) entry which is preliminary data.</text>
</comment>
<dbReference type="PANTHER" id="PTHR37298:SF1">
    <property type="entry name" value="UPF0111 PROTEIN YKAA"/>
    <property type="match status" value="1"/>
</dbReference>
<dbReference type="InterPro" id="IPR038078">
    <property type="entry name" value="PhoU-like_sf"/>
</dbReference>
<name>A0A328UKA1_9FIRM</name>
<sequence length="207" mass="23920">MSKKQDSFYFENFISCTDYACQAAHLLAAEMENFDPNNLRRSLDEIHAVEHAADEKKHDLLNVLAKAFMTPIEREDILQLSQNIDEVTDKIEDVLLRIYYNDIKSIQPDSLALAQVVIRCCEAVKTMMAEFSDFKHSKSLHEHIVRINTMEEEADRLFIDSMYHLHTSCKDPLTVIAWREIYSYLEKCADACEHVANVVESIVMKNS</sequence>
<proteinExistence type="inferred from homology"/>
<reference evidence="2 3" key="1">
    <citation type="submission" date="2018-06" db="EMBL/GenBank/DDBJ databases">
        <title>Noncontiguous genome sequence of Ruminococcaceae bacterium ASD2818.</title>
        <authorList>
            <person name="Chaplin A.V."/>
            <person name="Sokolova S.R."/>
            <person name="Kochetkova T.O."/>
            <person name="Goltsov A.Y."/>
            <person name="Trofimov D.Y."/>
            <person name="Efimov B.A."/>
        </authorList>
    </citation>
    <scope>NUCLEOTIDE SEQUENCE [LARGE SCALE GENOMIC DNA]</scope>
    <source>
        <strain evidence="2 3">ASD2818</strain>
    </source>
</reference>
<dbReference type="SUPFAM" id="SSF109755">
    <property type="entry name" value="PhoU-like"/>
    <property type="match status" value="1"/>
</dbReference>
<dbReference type="AlphaFoldDB" id="A0A328UKA1"/>
<comment type="similarity">
    <text evidence="1">Belongs to the UPF0111 family.</text>
</comment>
<gene>
    <name evidence="2" type="ORF">DPQ25_03740</name>
</gene>
<dbReference type="RefSeq" id="WP_112331805.1">
    <property type="nucleotide sequence ID" value="NZ_JADPHD010000004.1"/>
</dbReference>
<evidence type="ECO:0000313" key="2">
    <source>
        <dbReference type="EMBL" id="RAQ30610.1"/>
    </source>
</evidence>
<evidence type="ECO:0000256" key="1">
    <source>
        <dbReference type="ARBA" id="ARBA00008591"/>
    </source>
</evidence>
<protein>
    <submittedName>
        <fullName evidence="2">DUF47 domain-containing protein</fullName>
    </submittedName>
</protein>
<accession>A0A328UKA1</accession>
<dbReference type="EMBL" id="QLYR01000001">
    <property type="protein sequence ID" value="RAQ30610.1"/>
    <property type="molecule type" value="Genomic_DNA"/>
</dbReference>
<dbReference type="Pfam" id="PF01865">
    <property type="entry name" value="PhoU_div"/>
    <property type="match status" value="1"/>
</dbReference>
<dbReference type="PANTHER" id="PTHR37298">
    <property type="entry name" value="UPF0111 PROTEIN YKAA"/>
    <property type="match status" value="1"/>
</dbReference>
<keyword evidence="3" id="KW-1185">Reference proteome</keyword>
<organism evidence="2 3">
    <name type="scientific">Hydrogeniiclostridium mannosilyticum</name>
    <dbReference type="NCBI Taxonomy" id="2764322"/>
    <lineage>
        <taxon>Bacteria</taxon>
        <taxon>Bacillati</taxon>
        <taxon>Bacillota</taxon>
        <taxon>Clostridia</taxon>
        <taxon>Eubacteriales</taxon>
        <taxon>Acutalibacteraceae</taxon>
        <taxon>Hydrogeniiclostridium</taxon>
    </lineage>
</organism>